<protein>
    <submittedName>
        <fullName evidence="9">ATP-dependent DNA ligase</fullName>
    </submittedName>
</protein>
<dbReference type="Pfam" id="PF14743">
    <property type="entry name" value="DNA_ligase_OB_2"/>
    <property type="match status" value="1"/>
</dbReference>
<dbReference type="InterPro" id="IPR029319">
    <property type="entry name" value="DNA_ligase_OB"/>
</dbReference>
<dbReference type="RefSeq" id="WP_251973099.1">
    <property type="nucleotide sequence ID" value="NZ_AP025730.1"/>
</dbReference>
<dbReference type="SUPFAM" id="SSF56091">
    <property type="entry name" value="DNA ligase/mRNA capping enzyme, catalytic domain"/>
    <property type="match status" value="1"/>
</dbReference>
<evidence type="ECO:0000256" key="1">
    <source>
        <dbReference type="ARBA" id="ARBA00001968"/>
    </source>
</evidence>
<name>A0ABM7YKQ8_9BURK</name>
<dbReference type="Gene3D" id="3.30.470.30">
    <property type="entry name" value="DNA ligase/mRNA capping enzyme"/>
    <property type="match status" value="1"/>
</dbReference>
<keyword evidence="4" id="KW-0227">DNA damage</keyword>
<evidence type="ECO:0000313" key="9">
    <source>
        <dbReference type="EMBL" id="BDI05026.1"/>
    </source>
</evidence>
<dbReference type="Gene3D" id="3.30.1490.70">
    <property type="match status" value="1"/>
</dbReference>
<reference evidence="9" key="1">
    <citation type="submission" date="2022-04" db="EMBL/GenBank/DDBJ databases">
        <title>Whole genome sequence of Sphaerotilus sp. FB-5.</title>
        <authorList>
            <person name="Takeda M."/>
            <person name="Narihara S."/>
            <person name="Akimoto M."/>
            <person name="Akimoto R."/>
            <person name="Nishiyashiki S."/>
            <person name="Murakami T."/>
        </authorList>
    </citation>
    <scope>NUCLEOTIDE SEQUENCE</scope>
    <source>
        <strain evidence="9">FB-5</strain>
    </source>
</reference>
<dbReference type="GO" id="GO:0016874">
    <property type="term" value="F:ligase activity"/>
    <property type="evidence" value="ECO:0007669"/>
    <property type="project" value="UniProtKB-KW"/>
</dbReference>
<dbReference type="SUPFAM" id="SSF50249">
    <property type="entry name" value="Nucleic acid-binding proteins"/>
    <property type="match status" value="1"/>
</dbReference>
<dbReference type="PANTHER" id="PTHR47810:SF1">
    <property type="entry name" value="DNA LIGASE B"/>
    <property type="match status" value="1"/>
</dbReference>
<gene>
    <name evidence="9" type="ORF">CATMQ487_19960</name>
</gene>
<dbReference type="Proteomes" id="UP001057498">
    <property type="component" value="Chromosome"/>
</dbReference>
<evidence type="ECO:0000259" key="8">
    <source>
        <dbReference type="Pfam" id="PF14743"/>
    </source>
</evidence>
<evidence type="ECO:0000256" key="4">
    <source>
        <dbReference type="ARBA" id="ARBA00022763"/>
    </source>
</evidence>
<accession>A0ABM7YKQ8</accession>
<keyword evidence="3" id="KW-0235">DNA replication</keyword>
<organism evidence="9 10">
    <name type="scientific">Sphaerotilus microaerophilus</name>
    <dbReference type="NCBI Taxonomy" id="2914710"/>
    <lineage>
        <taxon>Bacteria</taxon>
        <taxon>Pseudomonadati</taxon>
        <taxon>Pseudomonadota</taxon>
        <taxon>Betaproteobacteria</taxon>
        <taxon>Burkholderiales</taxon>
        <taxon>Sphaerotilaceae</taxon>
        <taxon>Sphaerotilus</taxon>
    </lineage>
</organism>
<dbReference type="PANTHER" id="PTHR47810">
    <property type="entry name" value="DNA LIGASE"/>
    <property type="match status" value="1"/>
</dbReference>
<dbReference type="Pfam" id="PF01068">
    <property type="entry name" value="DNA_ligase_A_M"/>
    <property type="match status" value="1"/>
</dbReference>
<dbReference type="CDD" id="cd07896">
    <property type="entry name" value="Adenylation_kDNA_ligase_like"/>
    <property type="match status" value="1"/>
</dbReference>
<evidence type="ECO:0000256" key="5">
    <source>
        <dbReference type="ARBA" id="ARBA00023204"/>
    </source>
</evidence>
<proteinExistence type="predicted"/>
<comment type="catalytic activity">
    <reaction evidence="6">
        <text>ATP + (deoxyribonucleotide)n-3'-hydroxyl + 5'-phospho-(deoxyribonucleotide)m = (deoxyribonucleotide)n+m + AMP + diphosphate.</text>
        <dbReference type="EC" id="6.5.1.1"/>
    </reaction>
</comment>
<evidence type="ECO:0000256" key="3">
    <source>
        <dbReference type="ARBA" id="ARBA00022705"/>
    </source>
</evidence>
<dbReference type="EMBL" id="AP025730">
    <property type="protein sequence ID" value="BDI05026.1"/>
    <property type="molecule type" value="Genomic_DNA"/>
</dbReference>
<evidence type="ECO:0000313" key="10">
    <source>
        <dbReference type="Proteomes" id="UP001057498"/>
    </source>
</evidence>
<keyword evidence="5" id="KW-0234">DNA repair</keyword>
<comment type="cofactor">
    <cofactor evidence="1">
        <name>a divalent metal cation</name>
        <dbReference type="ChEBI" id="CHEBI:60240"/>
    </cofactor>
</comment>
<dbReference type="InterPro" id="IPR012340">
    <property type="entry name" value="NA-bd_OB-fold"/>
</dbReference>
<dbReference type="NCBIfam" id="NF006592">
    <property type="entry name" value="PRK09125.1"/>
    <property type="match status" value="1"/>
</dbReference>
<dbReference type="CDD" id="cd08041">
    <property type="entry name" value="OBF_kDNA_ligase_like"/>
    <property type="match status" value="1"/>
</dbReference>
<dbReference type="InterPro" id="IPR050326">
    <property type="entry name" value="NAD_dep_DNA_ligaseB"/>
</dbReference>
<dbReference type="Gene3D" id="2.40.50.140">
    <property type="entry name" value="Nucleic acid-binding proteins"/>
    <property type="match status" value="1"/>
</dbReference>
<dbReference type="InterPro" id="IPR012310">
    <property type="entry name" value="DNA_ligase_ATP-dep_cent"/>
</dbReference>
<feature type="domain" description="DNA ligase OB-like" evidence="8">
    <location>
        <begin position="193"/>
        <end position="257"/>
    </location>
</feature>
<evidence type="ECO:0000259" key="7">
    <source>
        <dbReference type="Pfam" id="PF01068"/>
    </source>
</evidence>
<sequence>MQGAPALLLASDWVPGRSPAGFLVAEKFDGVRAFWDGRQLRTRSGQVLGAPAWFLERLPADQPLDGELWLGHGRFDDTSALLRRQRVDDAAWRTLRYQLFELPDAPGPFAERAELLRALVQRLGWAQLQAAEQRRIGDAAALQARLAEVVQAGGEGLMLHRADAPYVTGRSELLYKLKPQQDAEATVVGYTAGRGRHAGRVGALRVRDDTGREFLLGSGLSDAQREDPPPVGALVTYTHRGETSRGLPRFATFLRVRDEP</sequence>
<feature type="domain" description="ATP-dependent DNA ligase family profile" evidence="7">
    <location>
        <begin position="108"/>
        <end position="178"/>
    </location>
</feature>
<evidence type="ECO:0000256" key="2">
    <source>
        <dbReference type="ARBA" id="ARBA00022598"/>
    </source>
</evidence>
<keyword evidence="10" id="KW-1185">Reference proteome</keyword>
<keyword evidence="2 9" id="KW-0436">Ligase</keyword>
<evidence type="ECO:0000256" key="6">
    <source>
        <dbReference type="ARBA" id="ARBA00034003"/>
    </source>
</evidence>